<reference evidence="2" key="1">
    <citation type="submission" date="2019-02" db="EMBL/GenBank/DDBJ databases">
        <title>Draft genome sequence of Dolichospermum planctonicum NIES-80.</title>
        <authorList>
            <person name="Yamaguchi H."/>
            <person name="Suzuki S."/>
            <person name="Kawachi M."/>
        </authorList>
    </citation>
    <scope>NUCLEOTIDE SEQUENCE [LARGE SCALE GENOMIC DNA]</scope>
    <source>
        <strain evidence="2">NIES-80</strain>
    </source>
</reference>
<name>A0A480ACD1_9CYAN</name>
<dbReference type="Proteomes" id="UP000299367">
    <property type="component" value="Unassembled WGS sequence"/>
</dbReference>
<comment type="caution">
    <text evidence="1">The sequence shown here is derived from an EMBL/GenBank/DDBJ whole genome shotgun (WGS) entry which is preliminary data.</text>
</comment>
<proteinExistence type="predicted"/>
<gene>
    <name evidence="1" type="ORF">NIES80_19150</name>
</gene>
<dbReference type="RefSeq" id="WP_137907848.1">
    <property type="nucleotide sequence ID" value="NZ_BJCF01000017.1"/>
</dbReference>
<accession>A0A480ACD1</accession>
<protein>
    <recommendedName>
        <fullName evidence="3">Type I restriction enzyme R protein N-terminal domain-containing protein</fullName>
    </recommendedName>
</protein>
<organism evidence="1 2">
    <name type="scientific">Dolichospermum planctonicum</name>
    <dbReference type="NCBI Taxonomy" id="136072"/>
    <lineage>
        <taxon>Bacteria</taxon>
        <taxon>Bacillati</taxon>
        <taxon>Cyanobacteriota</taxon>
        <taxon>Cyanophyceae</taxon>
        <taxon>Nostocales</taxon>
        <taxon>Aphanizomenonaceae</taxon>
        <taxon>Dolichospermum</taxon>
    </lineage>
</organism>
<dbReference type="OrthoDB" id="512111at2"/>
<dbReference type="EMBL" id="BJCF01000017">
    <property type="protein sequence ID" value="GCL42212.1"/>
    <property type="molecule type" value="Genomic_DNA"/>
</dbReference>
<evidence type="ECO:0000313" key="1">
    <source>
        <dbReference type="EMBL" id="GCL42212.1"/>
    </source>
</evidence>
<sequence>MFSLEKPEELIKMRLISSLKNTLSNSPTELEKLFSLSQPDIIVVDKNQEIALLVDIQLQERQSKKLLSEVTQLYLQNAEKDIRFAMSANLQNITIFKSNSEHLLNPVISLFSADILSHYEPEFSNSKILYLYLRTLIEAWLRDLAYHWKSEIPPGTKELSKIGLLEKMKDGDTYTQDE</sequence>
<evidence type="ECO:0000313" key="2">
    <source>
        <dbReference type="Proteomes" id="UP000299367"/>
    </source>
</evidence>
<evidence type="ECO:0008006" key="3">
    <source>
        <dbReference type="Google" id="ProtNLM"/>
    </source>
</evidence>
<dbReference type="AlphaFoldDB" id="A0A480ACD1"/>